<dbReference type="NCBIfam" id="NF009044">
    <property type="entry name" value="PRK12378.1"/>
    <property type="match status" value="1"/>
</dbReference>
<evidence type="ECO:0000259" key="7">
    <source>
        <dbReference type="Pfam" id="PF01709"/>
    </source>
</evidence>
<dbReference type="InterPro" id="IPR026564">
    <property type="entry name" value="Transcrip_reg_TACO1-like_dom3"/>
</dbReference>
<reference evidence="10" key="1">
    <citation type="submission" date="2018-09" db="EMBL/GenBank/DDBJ databases">
        <title>Complete genome sequence of thermophilic cyanobacteria strain Thermosynechococcus elongatus PKUAC-SCTE542.</title>
        <authorList>
            <person name="Liang Y."/>
            <person name="Tang J."/>
            <person name="Daroch M."/>
        </authorList>
    </citation>
    <scope>NUCLEOTIDE SEQUENCE [LARGE SCALE GENOMIC DNA]</scope>
    <source>
        <strain evidence="10">E542</strain>
    </source>
</reference>
<evidence type="ECO:0000256" key="5">
    <source>
        <dbReference type="ARBA" id="ARBA00023163"/>
    </source>
</evidence>
<dbReference type="InterPro" id="IPR048300">
    <property type="entry name" value="TACO1_YebC-like_2nd/3rd_dom"/>
</dbReference>
<keyword evidence="2 6" id="KW-0963">Cytoplasm</keyword>
<dbReference type="GO" id="GO:0003677">
    <property type="term" value="F:DNA binding"/>
    <property type="evidence" value="ECO:0007669"/>
    <property type="project" value="UniProtKB-UniRule"/>
</dbReference>
<dbReference type="InterPro" id="IPR029072">
    <property type="entry name" value="YebC-like"/>
</dbReference>
<name>A0A7D6IZ71_9CYAN</name>
<comment type="subcellular location">
    <subcellularLocation>
        <location evidence="6">Cytoplasm</location>
    </subcellularLocation>
</comment>
<dbReference type="GO" id="GO:0006355">
    <property type="term" value="P:regulation of DNA-templated transcription"/>
    <property type="evidence" value="ECO:0007669"/>
    <property type="project" value="UniProtKB-UniRule"/>
</dbReference>
<dbReference type="Pfam" id="PF01709">
    <property type="entry name" value="Transcrip_reg"/>
    <property type="match status" value="1"/>
</dbReference>
<dbReference type="InterPro" id="IPR049083">
    <property type="entry name" value="TACO1_YebC_N"/>
</dbReference>
<evidence type="ECO:0000256" key="3">
    <source>
        <dbReference type="ARBA" id="ARBA00023015"/>
    </source>
</evidence>
<dbReference type="Gene3D" id="1.10.10.200">
    <property type="match status" value="1"/>
</dbReference>
<dbReference type="EMBL" id="CP032152">
    <property type="protein sequence ID" value="QLL29652.1"/>
    <property type="molecule type" value="Genomic_DNA"/>
</dbReference>
<accession>A0A7D6IZ71</accession>
<gene>
    <name evidence="9" type="ORF">D3A95_00980</name>
</gene>
<keyword evidence="3 6" id="KW-0805">Transcription regulation</keyword>
<keyword evidence="4 6" id="KW-0238">DNA-binding</keyword>
<dbReference type="Gene3D" id="3.30.70.980">
    <property type="match status" value="2"/>
</dbReference>
<dbReference type="KEGG" id="tsq:D3A95_00980"/>
<dbReference type="NCBIfam" id="TIGR01033">
    <property type="entry name" value="YebC/PmpR family DNA-binding transcriptional regulator"/>
    <property type="match status" value="1"/>
</dbReference>
<dbReference type="InterPro" id="IPR002876">
    <property type="entry name" value="Transcrip_reg_TACO1-like"/>
</dbReference>
<dbReference type="NCBIfam" id="NF001030">
    <property type="entry name" value="PRK00110.1"/>
    <property type="match status" value="1"/>
</dbReference>
<evidence type="ECO:0000313" key="10">
    <source>
        <dbReference type="Proteomes" id="UP000261812"/>
    </source>
</evidence>
<dbReference type="InterPro" id="IPR017856">
    <property type="entry name" value="Integrase-like_N"/>
</dbReference>
<dbReference type="PANTHER" id="PTHR12532">
    <property type="entry name" value="TRANSLATIONAL ACTIVATOR OF CYTOCHROME C OXIDASE 1"/>
    <property type="match status" value="1"/>
</dbReference>
<keyword evidence="10" id="KW-1185">Reference proteome</keyword>
<keyword evidence="5 6" id="KW-0804">Transcription</keyword>
<sequence>MAGHSKWANIKRQKARVDAQKGKIFARLSRAIIIAARHGGGDPAGNFQLRSAIEKAKAAGIPSENIERAIAKGTGTLDSDAPLEAIRYEGYGPGGVAFLIEALTDNRNRTAADLRAAFNKQGGNLGETGCVGWMFEQWGIVTVAAPVDEEAFLEALLAADVETYEILEGVAEVRCPVPALETVSETLKAHGYTVLDTESRWISMNTVEITDEDTARRVLKLMDALENLDDIQSVATNVTMSDALMEAMYV</sequence>
<dbReference type="AlphaFoldDB" id="A0A7D6IZ71"/>
<evidence type="ECO:0000259" key="8">
    <source>
        <dbReference type="Pfam" id="PF20772"/>
    </source>
</evidence>
<evidence type="ECO:0000256" key="4">
    <source>
        <dbReference type="ARBA" id="ARBA00023125"/>
    </source>
</evidence>
<evidence type="ECO:0000256" key="1">
    <source>
        <dbReference type="ARBA" id="ARBA00008724"/>
    </source>
</evidence>
<proteinExistence type="inferred from homology"/>
<dbReference type="Proteomes" id="UP000261812">
    <property type="component" value="Chromosome"/>
</dbReference>
<dbReference type="SUPFAM" id="SSF75625">
    <property type="entry name" value="YebC-like"/>
    <property type="match status" value="1"/>
</dbReference>
<dbReference type="RefSeq" id="WP_181495566.1">
    <property type="nucleotide sequence ID" value="NZ_CP032152.1"/>
</dbReference>
<dbReference type="PANTHER" id="PTHR12532:SF6">
    <property type="entry name" value="TRANSCRIPTIONAL REGULATORY PROTEIN YEBC-RELATED"/>
    <property type="match status" value="1"/>
</dbReference>
<feature type="domain" description="TACO1/YebC-like N-terminal" evidence="8">
    <location>
        <begin position="5"/>
        <end position="75"/>
    </location>
</feature>
<feature type="domain" description="TACO1/YebC-like second and third" evidence="7">
    <location>
        <begin position="84"/>
        <end position="238"/>
    </location>
</feature>
<evidence type="ECO:0000313" key="9">
    <source>
        <dbReference type="EMBL" id="QLL29652.1"/>
    </source>
</evidence>
<protein>
    <recommendedName>
        <fullName evidence="6">Probable transcriptional regulatory protein D3A95_00980</fullName>
    </recommendedName>
</protein>
<evidence type="ECO:0000256" key="6">
    <source>
        <dbReference type="HAMAP-Rule" id="MF_00693"/>
    </source>
</evidence>
<dbReference type="Pfam" id="PF20772">
    <property type="entry name" value="TACO1_YebC_N"/>
    <property type="match status" value="1"/>
</dbReference>
<dbReference type="GO" id="GO:0005829">
    <property type="term" value="C:cytosol"/>
    <property type="evidence" value="ECO:0007669"/>
    <property type="project" value="TreeGrafter"/>
</dbReference>
<dbReference type="HAMAP" id="MF_00693">
    <property type="entry name" value="Transcrip_reg_TACO1"/>
    <property type="match status" value="1"/>
</dbReference>
<dbReference type="FunFam" id="1.10.10.200:FF:000002">
    <property type="entry name" value="Probable transcriptional regulatory protein CLM62_37755"/>
    <property type="match status" value="1"/>
</dbReference>
<evidence type="ECO:0000256" key="2">
    <source>
        <dbReference type="ARBA" id="ARBA00022490"/>
    </source>
</evidence>
<comment type="similarity">
    <text evidence="1 6">Belongs to the TACO1 family.</text>
</comment>
<organism evidence="9 10">
    <name type="scientific">Thermosynechococcus sichuanensis E542</name>
    <dbReference type="NCBI Taxonomy" id="2016101"/>
    <lineage>
        <taxon>Bacteria</taxon>
        <taxon>Bacillati</taxon>
        <taxon>Cyanobacteriota</taxon>
        <taxon>Cyanophyceae</taxon>
        <taxon>Acaryochloridales</taxon>
        <taxon>Thermosynechococcaceae</taxon>
        <taxon>Thermosynechococcus</taxon>
        <taxon>Thermosynechococcus sichuanensis</taxon>
    </lineage>
</organism>